<dbReference type="InterPro" id="IPR036390">
    <property type="entry name" value="WH_DNA-bd_sf"/>
</dbReference>
<gene>
    <name evidence="5" type="ORF">Ahy_B08g093274</name>
</gene>
<dbReference type="AlphaFoldDB" id="A0A444Y5N9"/>
<dbReference type="Pfam" id="PF00931">
    <property type="entry name" value="NB-ARC"/>
    <property type="match status" value="1"/>
</dbReference>
<organism evidence="5 6">
    <name type="scientific">Arachis hypogaea</name>
    <name type="common">Peanut</name>
    <dbReference type="NCBI Taxonomy" id="3818"/>
    <lineage>
        <taxon>Eukaryota</taxon>
        <taxon>Viridiplantae</taxon>
        <taxon>Streptophyta</taxon>
        <taxon>Embryophyta</taxon>
        <taxon>Tracheophyta</taxon>
        <taxon>Spermatophyta</taxon>
        <taxon>Magnoliopsida</taxon>
        <taxon>eudicotyledons</taxon>
        <taxon>Gunneridae</taxon>
        <taxon>Pentapetalae</taxon>
        <taxon>rosids</taxon>
        <taxon>fabids</taxon>
        <taxon>Fabales</taxon>
        <taxon>Fabaceae</taxon>
        <taxon>Papilionoideae</taxon>
        <taxon>50 kb inversion clade</taxon>
        <taxon>dalbergioids sensu lato</taxon>
        <taxon>Dalbergieae</taxon>
        <taxon>Pterocarpus clade</taxon>
        <taxon>Arachis</taxon>
    </lineage>
</organism>
<dbReference type="SUPFAM" id="SSF46785">
    <property type="entry name" value="Winged helix' DNA-binding domain"/>
    <property type="match status" value="1"/>
</dbReference>
<reference evidence="5 6" key="1">
    <citation type="submission" date="2019-01" db="EMBL/GenBank/DDBJ databases">
        <title>Sequencing of cultivated peanut Arachis hypogaea provides insights into genome evolution and oil improvement.</title>
        <authorList>
            <person name="Chen X."/>
        </authorList>
    </citation>
    <scope>NUCLEOTIDE SEQUENCE [LARGE SCALE GENOMIC DNA]</scope>
    <source>
        <strain evidence="6">cv. Fuhuasheng</strain>
        <tissue evidence="5">Leaves</tissue>
    </source>
</reference>
<proteinExistence type="predicted"/>
<dbReference type="InterPro" id="IPR044974">
    <property type="entry name" value="Disease_R_plants"/>
</dbReference>
<dbReference type="OrthoDB" id="2095648at2759"/>
<dbReference type="InterPro" id="IPR058192">
    <property type="entry name" value="WHD_ROQ1-like"/>
</dbReference>
<dbReference type="GO" id="GO:0043531">
    <property type="term" value="F:ADP binding"/>
    <property type="evidence" value="ECO:0007669"/>
    <property type="project" value="InterPro"/>
</dbReference>
<dbReference type="Pfam" id="PF07725">
    <property type="entry name" value="LRR_3"/>
    <property type="match status" value="1"/>
</dbReference>
<comment type="caution">
    <text evidence="5">The sequence shown here is derived from an EMBL/GenBank/DDBJ whole genome shotgun (WGS) entry which is preliminary data.</text>
</comment>
<dbReference type="SMR" id="A0A444Y5N9"/>
<dbReference type="InterPro" id="IPR032675">
    <property type="entry name" value="LRR_dom_sf"/>
</dbReference>
<dbReference type="InterPro" id="IPR035897">
    <property type="entry name" value="Toll_tir_struct_dom_sf"/>
</dbReference>
<evidence type="ECO:0000259" key="4">
    <source>
        <dbReference type="PROSITE" id="PS50104"/>
    </source>
</evidence>
<dbReference type="GO" id="GO:0007165">
    <property type="term" value="P:signal transduction"/>
    <property type="evidence" value="ECO:0007669"/>
    <property type="project" value="InterPro"/>
</dbReference>
<dbReference type="Proteomes" id="UP000289738">
    <property type="component" value="Chromosome B08"/>
</dbReference>
<evidence type="ECO:0000313" key="5">
    <source>
        <dbReference type="EMBL" id="RYQ97244.1"/>
    </source>
</evidence>
<dbReference type="Gramene" id="arahy.Tifrunner.gnm2.ann2.Ah18g128300.1">
    <property type="protein sequence ID" value="arahy.Tifrunner.gnm2.ann2.Ah18g128300.1-CDS"/>
    <property type="gene ID" value="arahy.Tifrunner.gnm2.ann2.Ah18g128300"/>
</dbReference>
<dbReference type="Gene3D" id="3.80.10.10">
    <property type="entry name" value="Ribonuclease Inhibitor"/>
    <property type="match status" value="1"/>
</dbReference>
<dbReference type="STRING" id="3818.A0A444Y5N9"/>
<dbReference type="Gene3D" id="3.40.50.300">
    <property type="entry name" value="P-loop containing nucleotide triphosphate hydrolases"/>
    <property type="match status" value="1"/>
</dbReference>
<dbReference type="SUPFAM" id="SSF52200">
    <property type="entry name" value="Toll/Interleukin receptor TIR domain"/>
    <property type="match status" value="1"/>
</dbReference>
<feature type="domain" description="TIR" evidence="4">
    <location>
        <begin position="1"/>
        <end position="119"/>
    </location>
</feature>
<dbReference type="PRINTS" id="PR00364">
    <property type="entry name" value="DISEASERSIST"/>
</dbReference>
<dbReference type="PANTHER" id="PTHR11017">
    <property type="entry name" value="LEUCINE-RICH REPEAT-CONTAINING PROTEIN"/>
    <property type="match status" value="1"/>
</dbReference>
<dbReference type="Gene3D" id="3.40.50.10140">
    <property type="entry name" value="Toll/interleukin-1 receptor homology (TIR) domain"/>
    <property type="match status" value="1"/>
</dbReference>
<evidence type="ECO:0000256" key="3">
    <source>
        <dbReference type="ARBA" id="ARBA00022821"/>
    </source>
</evidence>
<dbReference type="SUPFAM" id="SSF52058">
    <property type="entry name" value="L domain-like"/>
    <property type="match status" value="1"/>
</dbReference>
<dbReference type="GO" id="GO:0006952">
    <property type="term" value="P:defense response"/>
    <property type="evidence" value="ECO:0007669"/>
    <property type="project" value="UniProtKB-KW"/>
</dbReference>
<keyword evidence="2" id="KW-0677">Repeat</keyword>
<evidence type="ECO:0000256" key="2">
    <source>
        <dbReference type="ARBA" id="ARBA00022737"/>
    </source>
</evidence>
<dbReference type="InterPro" id="IPR027417">
    <property type="entry name" value="P-loop_NTPase"/>
</dbReference>
<dbReference type="InterPro" id="IPR000157">
    <property type="entry name" value="TIR_dom"/>
</dbReference>
<dbReference type="Gene3D" id="1.10.8.430">
    <property type="entry name" value="Helical domain of apoptotic protease-activating factors"/>
    <property type="match status" value="1"/>
</dbReference>
<dbReference type="PANTHER" id="PTHR11017:SF290">
    <property type="entry name" value="ADP-RIBOSYL CYCLASE_CYCLIC ADP-RIBOSE HYDROLASE"/>
    <property type="match status" value="1"/>
</dbReference>
<dbReference type="InterPro" id="IPR011713">
    <property type="entry name" value="Leu-rich_rpt_3"/>
</dbReference>
<dbReference type="Pfam" id="PF23282">
    <property type="entry name" value="WHD_ROQ1"/>
    <property type="match status" value="1"/>
</dbReference>
<dbReference type="PROSITE" id="PS50104">
    <property type="entry name" value="TIR"/>
    <property type="match status" value="1"/>
</dbReference>
<accession>A0A444Y5N9</accession>
<dbReference type="SUPFAM" id="SSF52540">
    <property type="entry name" value="P-loop containing nucleoside triphosphate hydrolases"/>
    <property type="match status" value="1"/>
</dbReference>
<dbReference type="Pfam" id="PF01582">
    <property type="entry name" value="TIR"/>
    <property type="match status" value="1"/>
</dbReference>
<evidence type="ECO:0000256" key="1">
    <source>
        <dbReference type="ARBA" id="ARBA00022614"/>
    </source>
</evidence>
<keyword evidence="3" id="KW-0611">Plant defense</keyword>
<dbReference type="InterPro" id="IPR042197">
    <property type="entry name" value="Apaf_helical"/>
</dbReference>
<name>A0A444Y5N9_ARAHY</name>
<protein>
    <recommendedName>
        <fullName evidence="4">TIR domain-containing protein</fullName>
    </recommendedName>
</protein>
<dbReference type="InterPro" id="IPR002182">
    <property type="entry name" value="NB-ARC"/>
</dbReference>
<dbReference type="EMBL" id="SDMP01000018">
    <property type="protein sequence ID" value="RYQ97244.1"/>
    <property type="molecule type" value="Genomic_DNA"/>
</dbReference>
<evidence type="ECO:0000313" key="6">
    <source>
        <dbReference type="Proteomes" id="UP000289738"/>
    </source>
</evidence>
<sequence length="672" mass="78293">MDAIRDSRLAIVVFSETYPTSTWCLDEMSAIADRRRQKKQIVYPVFYDVTSSDVGRQAGPYKKHFNAEQMSRFPEKRVKRWRKDMKYLSKLYGFPLIDHRNRPETEHLEKIILDVAEKLKHKFKLEIKDLIGVKPRLEELQGLLKLKSEDVPFQILEIWGMSGIGKTVLGMILFDRISYQFDAFCFIQDVNHIHRTHGKGAVTEIQKQILHQIFQEKNLKFSSPPEIAKILQNRLCNLNLPKKALIVLDDVSDPKQWDDLGIDHNLLGRGSRVVITTRFKHVLNVPTSYEIYEVPLLNDEEEALKLFQTKASKIGCPNPTVHDVSRKVVEYAQSLPSAIVELGSYFNQRPEVLWEGYLERWRKYPNEGYMNSLQETSYTDLKGDEKIIFLDIACFFGGKRNKYVEHILESRISSDPHLAIQEIWRNSLIKIRNDEIHMHQILRDLGKKIVRGNNTEEPKCWSRLWDAKDFQKALNTDMQGNAVQAIVLDEDVSRFFKIERVSQMRHLRLLILHQESPSGNHIFYFNELSYLSWDGYAYASLSLSIWFNLVELNLQNSSIERLWDEEEEIPNLKRMDLSNSRNLTTTPNFVRCQGLVRLDLSGCTNLTEVHDSIQLLSKLDYLSLRNCSSLPIPDFGINCQLVSLRTLLLSGCNFRHRRPDLTRLSKLSYIDF</sequence>
<keyword evidence="1" id="KW-0433">Leucine-rich repeat</keyword>
<keyword evidence="6" id="KW-1185">Reference proteome</keyword>